<dbReference type="Gene3D" id="3.40.50.300">
    <property type="entry name" value="P-loop containing nucleotide triphosphate hydrolases"/>
    <property type="match status" value="1"/>
</dbReference>
<dbReference type="AlphaFoldDB" id="A0A542E2N5"/>
<keyword evidence="3" id="KW-0547">Nucleotide-binding</keyword>
<dbReference type="InterPro" id="IPR027417">
    <property type="entry name" value="P-loop_NTPase"/>
</dbReference>
<dbReference type="GO" id="GO:0016887">
    <property type="term" value="F:ATP hydrolysis activity"/>
    <property type="evidence" value="ECO:0007669"/>
    <property type="project" value="InterPro"/>
</dbReference>
<reference evidence="7 8" key="1">
    <citation type="submission" date="2019-06" db="EMBL/GenBank/DDBJ databases">
        <title>Sequencing the genomes of 1000 actinobacteria strains.</title>
        <authorList>
            <person name="Klenk H.-P."/>
        </authorList>
    </citation>
    <scope>NUCLEOTIDE SEQUENCE [LARGE SCALE GENOMIC DNA]</scope>
    <source>
        <strain evidence="7 8">DSM 18607</strain>
    </source>
</reference>
<dbReference type="EMBL" id="VFMN01000001">
    <property type="protein sequence ID" value="TQJ09598.1"/>
    <property type="molecule type" value="Genomic_DNA"/>
</dbReference>
<proteinExistence type="inferred from homology"/>
<sequence length="346" mass="35741">MTQAPLAPSRVSPGGGATDGARIEVRGLTKRFGGFVAVDSLDLTVEPGRITGFLGPNGAGKTTTLRMLLGLVRPTSGTATIGGRSYQDLPVPLREVGAALEATNFHPGRTGRDHLRVLAAAAGLPTSRVDELLELVGIPAAARKRAGGYSMGMRQRLGLAAALLGDPRVLILDEPTNGLDPEGIRWLRGFLRHLSSQGKTLLVSSHLLQEVAQTVDDVVIVANGRSVAQGTVDELSGEPTVIARSPRAQELADAARRAGVRLLEPQAGDERGTVRLATGDAAAVGDLAFSAGVPLHGLVAQKADLESLYFRLTSLPSNANRNLSAPAGPGAPADAPHPTTTEGASA</sequence>
<accession>A0A542E2N5</accession>
<protein>
    <submittedName>
        <fullName evidence="7">ABC-2 type transport system ATP-binding protein</fullName>
    </submittedName>
</protein>
<dbReference type="InterPro" id="IPR003439">
    <property type="entry name" value="ABC_transporter-like_ATP-bd"/>
</dbReference>
<feature type="region of interest" description="Disordered" evidence="5">
    <location>
        <begin position="1"/>
        <end position="20"/>
    </location>
</feature>
<feature type="compositionally biased region" description="Low complexity" evidence="5">
    <location>
        <begin position="325"/>
        <end position="338"/>
    </location>
</feature>
<dbReference type="SMART" id="SM00382">
    <property type="entry name" value="AAA"/>
    <property type="match status" value="1"/>
</dbReference>
<keyword evidence="2" id="KW-0813">Transport</keyword>
<organism evidence="7 8">
    <name type="scientific">Lapillicoccus jejuensis</name>
    <dbReference type="NCBI Taxonomy" id="402171"/>
    <lineage>
        <taxon>Bacteria</taxon>
        <taxon>Bacillati</taxon>
        <taxon>Actinomycetota</taxon>
        <taxon>Actinomycetes</taxon>
        <taxon>Micrococcales</taxon>
        <taxon>Intrasporangiaceae</taxon>
        <taxon>Lapillicoccus</taxon>
    </lineage>
</organism>
<dbReference type="PANTHER" id="PTHR43335:SF4">
    <property type="entry name" value="ABC TRANSPORTER, ATP-BINDING PROTEIN"/>
    <property type="match status" value="1"/>
</dbReference>
<evidence type="ECO:0000313" key="8">
    <source>
        <dbReference type="Proteomes" id="UP000317893"/>
    </source>
</evidence>
<dbReference type="OrthoDB" id="9804819at2"/>
<dbReference type="RefSeq" id="WP_141848940.1">
    <property type="nucleotide sequence ID" value="NZ_BAAAPR010000009.1"/>
</dbReference>
<feature type="region of interest" description="Disordered" evidence="5">
    <location>
        <begin position="321"/>
        <end position="346"/>
    </location>
</feature>
<evidence type="ECO:0000256" key="4">
    <source>
        <dbReference type="ARBA" id="ARBA00022840"/>
    </source>
</evidence>
<evidence type="ECO:0000256" key="5">
    <source>
        <dbReference type="SAM" id="MobiDB-lite"/>
    </source>
</evidence>
<dbReference type="Proteomes" id="UP000317893">
    <property type="component" value="Unassembled WGS sequence"/>
</dbReference>
<dbReference type="CDD" id="cd03268">
    <property type="entry name" value="ABC_BcrA_bacitracin_resist"/>
    <property type="match status" value="1"/>
</dbReference>
<dbReference type="SUPFAM" id="SSF52540">
    <property type="entry name" value="P-loop containing nucleoside triphosphate hydrolases"/>
    <property type="match status" value="1"/>
</dbReference>
<dbReference type="PROSITE" id="PS50893">
    <property type="entry name" value="ABC_TRANSPORTER_2"/>
    <property type="match status" value="1"/>
</dbReference>
<comment type="similarity">
    <text evidence="1">Belongs to the ABC transporter superfamily.</text>
</comment>
<keyword evidence="8" id="KW-1185">Reference proteome</keyword>
<feature type="domain" description="ABC transporter" evidence="6">
    <location>
        <begin position="23"/>
        <end position="248"/>
    </location>
</feature>
<dbReference type="InterPro" id="IPR003593">
    <property type="entry name" value="AAA+_ATPase"/>
</dbReference>
<comment type="caution">
    <text evidence="7">The sequence shown here is derived from an EMBL/GenBank/DDBJ whole genome shotgun (WGS) entry which is preliminary data.</text>
</comment>
<evidence type="ECO:0000256" key="3">
    <source>
        <dbReference type="ARBA" id="ARBA00022741"/>
    </source>
</evidence>
<name>A0A542E2N5_9MICO</name>
<dbReference type="GO" id="GO:0005524">
    <property type="term" value="F:ATP binding"/>
    <property type="evidence" value="ECO:0007669"/>
    <property type="project" value="UniProtKB-KW"/>
</dbReference>
<dbReference type="PANTHER" id="PTHR43335">
    <property type="entry name" value="ABC TRANSPORTER, ATP-BINDING PROTEIN"/>
    <property type="match status" value="1"/>
</dbReference>
<gene>
    <name evidence="7" type="ORF">FB458_2710</name>
</gene>
<evidence type="ECO:0000256" key="1">
    <source>
        <dbReference type="ARBA" id="ARBA00005417"/>
    </source>
</evidence>
<keyword evidence="4 7" id="KW-0067">ATP-binding</keyword>
<evidence type="ECO:0000259" key="6">
    <source>
        <dbReference type="PROSITE" id="PS50893"/>
    </source>
</evidence>
<dbReference type="Pfam" id="PF00005">
    <property type="entry name" value="ABC_tran"/>
    <property type="match status" value="1"/>
</dbReference>
<evidence type="ECO:0000256" key="2">
    <source>
        <dbReference type="ARBA" id="ARBA00022448"/>
    </source>
</evidence>
<evidence type="ECO:0000313" key="7">
    <source>
        <dbReference type="EMBL" id="TQJ09598.1"/>
    </source>
</evidence>